<dbReference type="InterPro" id="IPR011990">
    <property type="entry name" value="TPR-like_helical_dom_sf"/>
</dbReference>
<dbReference type="Pfam" id="PF10111">
    <property type="entry name" value="Glyco_tranf_2_2"/>
    <property type="match status" value="1"/>
</dbReference>
<dbReference type="GO" id="GO:0015774">
    <property type="term" value="P:polysaccharide transport"/>
    <property type="evidence" value="ECO:0007669"/>
    <property type="project" value="InterPro"/>
</dbReference>
<evidence type="ECO:0000313" key="2">
    <source>
        <dbReference type="EMBL" id="POH34202.1"/>
    </source>
</evidence>
<name>A0A2S3YRC2_9HYPH</name>
<accession>A0A2S3YRC2</accession>
<dbReference type="InterPro" id="IPR007833">
    <property type="entry name" value="Capsule_polysaccharide_synth"/>
</dbReference>
<dbReference type="Proteomes" id="UP000237511">
    <property type="component" value="Unassembled WGS sequence"/>
</dbReference>
<organism evidence="2 3">
    <name type="scientific">Sinorhizobium americanum</name>
    <dbReference type="NCBI Taxonomy" id="194963"/>
    <lineage>
        <taxon>Bacteria</taxon>
        <taxon>Pseudomonadati</taxon>
        <taxon>Pseudomonadota</taxon>
        <taxon>Alphaproteobacteria</taxon>
        <taxon>Hyphomicrobiales</taxon>
        <taxon>Rhizobiaceae</taxon>
        <taxon>Sinorhizobium/Ensifer group</taxon>
        <taxon>Sinorhizobium</taxon>
    </lineage>
</organism>
<dbReference type="Gene3D" id="3.90.550.10">
    <property type="entry name" value="Spore Coat Polysaccharide Biosynthesis Protein SpsA, Chain A"/>
    <property type="match status" value="1"/>
</dbReference>
<dbReference type="RefSeq" id="WP_097524408.1">
    <property type="nucleotide sequence ID" value="NZ_LODU01000012.1"/>
</dbReference>
<dbReference type="Gene3D" id="1.25.40.10">
    <property type="entry name" value="Tetratricopeptide repeat domain"/>
    <property type="match status" value="1"/>
</dbReference>
<dbReference type="InterPro" id="IPR019290">
    <property type="entry name" value="GlycosylTrfase-like_prok"/>
</dbReference>
<evidence type="ECO:0000259" key="1">
    <source>
        <dbReference type="Pfam" id="PF10111"/>
    </source>
</evidence>
<proteinExistence type="predicted"/>
<dbReference type="SUPFAM" id="SSF48452">
    <property type="entry name" value="TPR-like"/>
    <property type="match status" value="1"/>
</dbReference>
<dbReference type="GO" id="GO:0000271">
    <property type="term" value="P:polysaccharide biosynthetic process"/>
    <property type="evidence" value="ECO:0007669"/>
    <property type="project" value="InterPro"/>
</dbReference>
<feature type="domain" description="Glycosyltransferase 2-like prokaryotic type" evidence="1">
    <location>
        <begin position="47"/>
        <end position="274"/>
    </location>
</feature>
<reference evidence="2 3" key="1">
    <citation type="journal article" date="2014" name="Syst. Appl. Microbiol.">
        <title>Microsymbionts of Phaseolus vulgaris in acid and alkaline soils of Mexico.</title>
        <authorList>
            <person name="Verastegui-Valdes M.M."/>
            <person name="Zhang Y.J."/>
            <person name="Rivera-Orduna F.N."/>
            <person name="Cheng H.P."/>
            <person name="Sui X.H."/>
            <person name="Wang E.T."/>
        </authorList>
    </citation>
    <scope>NUCLEOTIDE SEQUENCE [LARGE SCALE GENOMIC DNA]</scope>
    <source>
        <strain evidence="2 3">FG01</strain>
    </source>
</reference>
<dbReference type="Pfam" id="PF05159">
    <property type="entry name" value="Capsule_synth"/>
    <property type="match status" value="1"/>
</dbReference>
<dbReference type="InterPro" id="IPR029044">
    <property type="entry name" value="Nucleotide-diphossugar_trans"/>
</dbReference>
<protein>
    <recommendedName>
        <fullName evidence="1">Glycosyltransferase 2-like prokaryotic type domain-containing protein</fullName>
    </recommendedName>
</protein>
<sequence>MRYEKPSAFMNSTVESPLLTVIVTIRTASHYDMISRLRLRLLDTSRPASVSFVVVDEGSPPADAERLASVCRELGFDYLRVTTNKRNFCAATARNLGATHARSTFIMHEDIDLFGYPGYYQALLREIELQGLTEHSSRFITVPALYLSAETTERVLAGTLSKDEIVHDFLLGGTHVRTSLPASSAIIVNRMYYLSIGGYNEQFNGWGLEDLEFAYRLVRGANTFMSPQDHAWLVEAGYATASSYKGWRAQFRLHGEMLSRKGLFVFHADHPKDPAWRNAELHGDNKKLFAASIEKFEAAGQHLPPLPAAERGKSLIFGRGTFAYNPALLPLWGGLEVRSYQHFDNVDIVHYVHANDIDRVIFTNPYANESRLRVYTDVREAGIPFYVVERGALTDSMFIDDTGFCCESTRYSSHHWPQHLDDGRLRRVQDYIARETESDATLEKQGQRIGTRAALQRLGLCADKKILFVPFQSRSDTTVRYFAGEIGSFDNFVELVREVTKSLPSDWAVVFKKHPLSSVQETVPGAIDAGDMHIKDLLAISDYVLLMNSGVGVLSVVFGRPVIHTAQAFYSDEKLNRKAGSVDEVLRLLKHGFDVDEDSRLRFISYLIEDFYSFGKFTVSEKQHTDNAKLTITDRIDYYRVNLLGQRILDTADDQRVLNVNAPIYDPFREWIRSQRYFEASNGDPAVPANSREAAARARQAFYRKEYGEAARLFDMAAQLSPNKPTHFREAAEAFFALGDRESALSRLQAARRLAPDNPAVSRRLREMRRPRWLQFASRPFPIQAG</sequence>
<gene>
    <name evidence="2" type="ORF">ATY31_06950</name>
</gene>
<comment type="caution">
    <text evidence="2">The sequence shown here is derived from an EMBL/GenBank/DDBJ whole genome shotgun (WGS) entry which is preliminary data.</text>
</comment>
<dbReference type="AlphaFoldDB" id="A0A2S3YRC2"/>
<dbReference type="SUPFAM" id="SSF53448">
    <property type="entry name" value="Nucleotide-diphospho-sugar transferases"/>
    <property type="match status" value="1"/>
</dbReference>
<evidence type="ECO:0000313" key="3">
    <source>
        <dbReference type="Proteomes" id="UP000237511"/>
    </source>
</evidence>
<dbReference type="EMBL" id="LODU01000012">
    <property type="protein sequence ID" value="POH34202.1"/>
    <property type="molecule type" value="Genomic_DNA"/>
</dbReference>